<comment type="caution">
    <text evidence="2">The sequence shown here is derived from an EMBL/GenBank/DDBJ whole genome shotgun (WGS) entry which is preliminary data.</text>
</comment>
<sequence length="69" mass="8053">GRGGKPRYFPLVLESLFPFDLHSFSRFDFKEGSSWNWSPRSDRDRTGITVESIKAHGGHKSREDQKWMP</sequence>
<evidence type="ECO:0000256" key="1">
    <source>
        <dbReference type="SAM" id="MobiDB-lite"/>
    </source>
</evidence>
<evidence type="ECO:0000313" key="2">
    <source>
        <dbReference type="EMBL" id="VCX42101.1"/>
    </source>
</evidence>
<feature type="region of interest" description="Disordered" evidence="1">
    <location>
        <begin position="31"/>
        <end position="69"/>
    </location>
</feature>
<keyword evidence="3" id="KW-1185">Reference proteome</keyword>
<dbReference type="AlphaFoldDB" id="A0A9X9MCB1"/>
<dbReference type="Proteomes" id="UP000269945">
    <property type="component" value="Unassembled WGS sequence"/>
</dbReference>
<organism evidence="2 3">
    <name type="scientific">Gulo gulo</name>
    <name type="common">Wolverine</name>
    <name type="synonym">Gluton</name>
    <dbReference type="NCBI Taxonomy" id="48420"/>
    <lineage>
        <taxon>Eukaryota</taxon>
        <taxon>Metazoa</taxon>
        <taxon>Chordata</taxon>
        <taxon>Craniata</taxon>
        <taxon>Vertebrata</taxon>
        <taxon>Euteleostomi</taxon>
        <taxon>Mammalia</taxon>
        <taxon>Eutheria</taxon>
        <taxon>Laurasiatheria</taxon>
        <taxon>Carnivora</taxon>
        <taxon>Caniformia</taxon>
        <taxon>Musteloidea</taxon>
        <taxon>Mustelidae</taxon>
        <taxon>Guloninae</taxon>
        <taxon>Gulo</taxon>
    </lineage>
</organism>
<gene>
    <name evidence="2" type="ORF">BN2614_LOCUS2</name>
</gene>
<feature type="compositionally biased region" description="Basic and acidic residues" evidence="1">
    <location>
        <begin position="60"/>
        <end position="69"/>
    </location>
</feature>
<accession>A0A9X9MCB1</accession>
<protein>
    <submittedName>
        <fullName evidence="2">Uncharacterized protein</fullName>
    </submittedName>
</protein>
<proteinExistence type="predicted"/>
<dbReference type="EMBL" id="CYRY02046398">
    <property type="protein sequence ID" value="VCX42101.1"/>
    <property type="molecule type" value="Genomic_DNA"/>
</dbReference>
<reference evidence="2 3" key="1">
    <citation type="submission" date="2018-10" db="EMBL/GenBank/DDBJ databases">
        <authorList>
            <person name="Ekblom R."/>
            <person name="Jareborg N."/>
        </authorList>
    </citation>
    <scope>NUCLEOTIDE SEQUENCE [LARGE SCALE GENOMIC DNA]</scope>
    <source>
        <tissue evidence="2">Muscle</tissue>
    </source>
</reference>
<feature type="non-terminal residue" evidence="2">
    <location>
        <position position="1"/>
    </location>
</feature>
<evidence type="ECO:0000313" key="3">
    <source>
        <dbReference type="Proteomes" id="UP000269945"/>
    </source>
</evidence>
<name>A0A9X9MCB1_GULGU</name>